<keyword evidence="3" id="KW-1185">Reference proteome</keyword>
<name>A0A9W2ZEF2_BIOGL</name>
<gene>
    <name evidence="4" type="primary">LOC106079011</name>
</gene>
<dbReference type="InterPro" id="IPR032736">
    <property type="entry name" value="Hinderin"/>
</dbReference>
<sequence length="939" mass="105611">MAARWLSGKQLDGVFWTSQGTSKESIVPGVNDIHNLRPKVKGGRTKEVKASIPVVQSVIQVLDPHATKSSTSGLSTMLSDSRSNVPDKQVSLRDLCVEDKKRVATLIKELAKLGEEKENAEKNLEEERKHYEEQILKLVEQQEQILKEREEVQNRLLEYETYILRLQQDQKLSELKQKEIFNKQVALGQQVVSHPIDQHDGHLNNQAVQQLPEACHQENMMTKTPNKVPKQLVEEEESFFGNCSTNVLPSHSVTAAHHDRPFTAKLNKELDHQNQILAASFLSGQSTPRKGIAANSPRASNRVNDSVSPEDILQNSFRASSPKNLKENEKGSIHVNLLQGYGNTDYLTPEKNDLIHRLIESQSQLKAEQVEVTDLNTNIQVAKRKPRKRPPPSYGPLHPPVMSSTQKSSEFGEVDSLLTLDQAIPEQKLWPPVEVEENRNNNSDDMDRNSVRQPVIHGKGALSTKYSSKTEEKSTKELEIARLEEAGIDQEFLRKYKKMTPSERKQELLRQRSMLLEEQNRLKILLAEQESQLKLKEKELAKKKNTMADISIHQGKKQINLNARTGQGHKQVAKEAEVTITRSPHVDNKGHNSPQSSSKGFKSETKGLNNSCLPVSKDKGQLESSFTDATDKKLNGRDGDQCILYTDLPAEQVVKKLDYSQSSDTESIQSSGKLKSKRGVAKEVIDSPGTASLHRDHPNSPRRSALQRPQMDKSTSISYAHVPRLVPSLELDDKPNHRTEAQVVSLSSPGSRPDTERSSKKLSSAVGDKTMSVVEIINTLSDKTTRNSNSKRSASNNSLPSSNKSDIDSDGSCRLPSTDRDPNLSLFILNRNLTESKARRNLVSKYNKPAVDDYCYKLSPRGHRYEHDLLVDQKFQRSDEHRHLKKKQDQPDLEDEIDNVLVAIENLEGSEGSEGPECELEDDLTDLEESRILEDVFFI</sequence>
<accession>A0A9W2ZEF2</accession>
<dbReference type="GeneID" id="106079011"/>
<dbReference type="OrthoDB" id="5972940at2759"/>
<feature type="compositionally biased region" description="Low complexity" evidence="2">
    <location>
        <begin position="786"/>
        <end position="798"/>
    </location>
</feature>
<feature type="compositionally biased region" description="Polar residues" evidence="2">
    <location>
        <begin position="591"/>
        <end position="613"/>
    </location>
</feature>
<feature type="region of interest" description="Disordered" evidence="2">
    <location>
        <begin position="658"/>
        <end position="767"/>
    </location>
</feature>
<evidence type="ECO:0000313" key="4">
    <source>
        <dbReference type="RefSeq" id="XP_055873294.1"/>
    </source>
</evidence>
<dbReference type="PANTHER" id="PTHR28375:SF1">
    <property type="entry name" value="PROTEIN HINDERIN"/>
    <property type="match status" value="1"/>
</dbReference>
<evidence type="ECO:0000256" key="1">
    <source>
        <dbReference type="SAM" id="Coils"/>
    </source>
</evidence>
<dbReference type="AlphaFoldDB" id="A0A9W2ZEF2"/>
<feature type="region of interest" description="Disordered" evidence="2">
    <location>
        <begin position="286"/>
        <end position="311"/>
    </location>
</feature>
<protein>
    <submittedName>
        <fullName evidence="4">Uncharacterized protein LOC106079011 isoform X1</fullName>
    </submittedName>
</protein>
<feature type="compositionally biased region" description="Low complexity" evidence="2">
    <location>
        <begin position="660"/>
        <end position="671"/>
    </location>
</feature>
<proteinExistence type="predicted"/>
<feature type="compositionally biased region" description="Basic and acidic residues" evidence="2">
    <location>
        <begin position="731"/>
        <end position="740"/>
    </location>
</feature>
<evidence type="ECO:0000256" key="2">
    <source>
        <dbReference type="SAM" id="MobiDB-lite"/>
    </source>
</evidence>
<feature type="coiled-coil region" evidence="1">
    <location>
        <begin position="103"/>
        <end position="169"/>
    </location>
</feature>
<dbReference type="RefSeq" id="XP_055873294.1">
    <property type="nucleotide sequence ID" value="XM_056017319.1"/>
</dbReference>
<organism evidence="3 4">
    <name type="scientific">Biomphalaria glabrata</name>
    <name type="common">Bloodfluke planorb</name>
    <name type="synonym">Freshwater snail</name>
    <dbReference type="NCBI Taxonomy" id="6526"/>
    <lineage>
        <taxon>Eukaryota</taxon>
        <taxon>Metazoa</taxon>
        <taxon>Spiralia</taxon>
        <taxon>Lophotrochozoa</taxon>
        <taxon>Mollusca</taxon>
        <taxon>Gastropoda</taxon>
        <taxon>Heterobranchia</taxon>
        <taxon>Euthyneura</taxon>
        <taxon>Panpulmonata</taxon>
        <taxon>Hygrophila</taxon>
        <taxon>Lymnaeoidea</taxon>
        <taxon>Planorbidae</taxon>
        <taxon>Biomphalaria</taxon>
    </lineage>
</organism>
<dbReference type="PANTHER" id="PTHR28375">
    <property type="entry name" value="PROTEIN HINDERIN"/>
    <property type="match status" value="1"/>
</dbReference>
<evidence type="ECO:0000313" key="3">
    <source>
        <dbReference type="Proteomes" id="UP001165740"/>
    </source>
</evidence>
<reference evidence="4" key="1">
    <citation type="submission" date="2025-08" db="UniProtKB">
        <authorList>
            <consortium name="RefSeq"/>
        </authorList>
    </citation>
    <scope>IDENTIFICATION</scope>
</reference>
<dbReference type="Proteomes" id="UP001165740">
    <property type="component" value="Chromosome 18"/>
</dbReference>
<dbReference type="Pfam" id="PF15369">
    <property type="entry name" value="KIAA1328"/>
    <property type="match status" value="1"/>
</dbReference>
<feature type="region of interest" description="Disordered" evidence="2">
    <location>
        <begin position="779"/>
        <end position="817"/>
    </location>
</feature>
<feature type="region of interest" description="Disordered" evidence="2">
    <location>
        <begin position="381"/>
        <end position="410"/>
    </location>
</feature>
<feature type="coiled-coil region" evidence="1">
    <location>
        <begin position="519"/>
        <end position="546"/>
    </location>
</feature>
<feature type="compositionally biased region" description="Polar residues" evidence="2">
    <location>
        <begin position="297"/>
        <end position="311"/>
    </location>
</feature>
<keyword evidence="1" id="KW-0175">Coiled coil</keyword>
<feature type="region of interest" description="Disordered" evidence="2">
    <location>
        <begin position="580"/>
        <end position="624"/>
    </location>
</feature>